<gene>
    <name evidence="7" type="ORF">Barrevirus8_9</name>
</gene>
<dbReference type="InterPro" id="IPR025824">
    <property type="entry name" value="OB-fold_nuc-bd_dom"/>
</dbReference>
<feature type="domain" description="OB-fold nucleic acid binding" evidence="6">
    <location>
        <begin position="13"/>
        <end position="108"/>
    </location>
</feature>
<evidence type="ECO:0000256" key="2">
    <source>
        <dbReference type="ARBA" id="ARBA00022722"/>
    </source>
</evidence>
<sequence length="410" mass="45490">MSKDKTEVIQEVTVSELTGLIKDLIQNTFNGIQLSVIGEISNFKLSKNNAFFTLKDEGASINIVFWNYQSKYNSKKSDDIKDGKKVRVSGQITLFAKSGSYNLTCHSIDIIGTGDLYTQYNELKTKYELLGYFDDTKKKKLPSNIGSVGIITAQDGAALQDFLYVIKKNGFKGKIYIKNCLVQGSNCPTSVSEAIYELDQMKLDVIIVCRGGGSFEDLFGFSSEEVVEAIHSAKTCTISAIGHEVDFMISDFVADLRAPTPSIAASLISVKTDTTLDSEEIENLVESIKTDISRKIDVCHNTLLNYKLLLKSPVNIIDKVLQDIELVKGRIAITIKDKLSEINSSMGSAKTLMSSNPQISQGFAFVYHLDEPVHSINDFKKGKKLKIKFYDGEVTIVPNNSQTIIKKYEQ</sequence>
<dbReference type="PANTHER" id="PTHR30008">
    <property type="entry name" value="EXODEOXYRIBONUCLEASE 7 LARGE SUBUNIT"/>
    <property type="match status" value="1"/>
</dbReference>
<dbReference type="PANTHER" id="PTHR30008:SF0">
    <property type="entry name" value="EXODEOXYRIBONUCLEASE 7 LARGE SUBUNIT"/>
    <property type="match status" value="1"/>
</dbReference>
<reference evidence="7" key="1">
    <citation type="submission" date="2018-10" db="EMBL/GenBank/DDBJ databases">
        <title>Hidden diversity of soil giant viruses.</title>
        <authorList>
            <person name="Schulz F."/>
            <person name="Alteio L."/>
            <person name="Goudeau D."/>
            <person name="Ryan E.M."/>
            <person name="Malmstrom R.R."/>
            <person name="Blanchard J."/>
            <person name="Woyke T."/>
        </authorList>
    </citation>
    <scope>NUCLEOTIDE SEQUENCE</scope>
    <source>
        <strain evidence="7">BAV1</strain>
    </source>
</reference>
<accession>A0A3G4ZTW0</accession>
<dbReference type="Gene3D" id="2.40.50.140">
    <property type="entry name" value="Nucleic acid-binding proteins"/>
    <property type="match status" value="1"/>
</dbReference>
<evidence type="ECO:0000256" key="1">
    <source>
        <dbReference type="ARBA" id="ARBA00022490"/>
    </source>
</evidence>
<protein>
    <submittedName>
        <fullName evidence="7">Exodeoxyribonuclease VII large subunit</fullName>
    </submittedName>
</protein>
<keyword evidence="3" id="KW-0378">Hydrolase</keyword>
<keyword evidence="4" id="KW-0269">Exonuclease</keyword>
<dbReference type="HAMAP" id="MF_00378">
    <property type="entry name" value="Exonuc_7_L"/>
    <property type="match status" value="1"/>
</dbReference>
<dbReference type="Pfam" id="PF13742">
    <property type="entry name" value="tRNA_anti_2"/>
    <property type="match status" value="1"/>
</dbReference>
<evidence type="ECO:0000259" key="6">
    <source>
        <dbReference type="Pfam" id="PF13742"/>
    </source>
</evidence>
<dbReference type="EMBL" id="MK072005">
    <property type="protein sequence ID" value="AYV77023.1"/>
    <property type="molecule type" value="Genomic_DNA"/>
</dbReference>
<proteinExistence type="inferred from homology"/>
<evidence type="ECO:0000313" key="7">
    <source>
        <dbReference type="EMBL" id="AYV77023.1"/>
    </source>
</evidence>
<name>A0A3G4ZTW0_9VIRU</name>
<dbReference type="GO" id="GO:0003676">
    <property type="term" value="F:nucleic acid binding"/>
    <property type="evidence" value="ECO:0007669"/>
    <property type="project" value="InterPro"/>
</dbReference>
<dbReference type="Pfam" id="PF02601">
    <property type="entry name" value="Exonuc_VII_L"/>
    <property type="match status" value="1"/>
</dbReference>
<dbReference type="GO" id="GO:0009318">
    <property type="term" value="C:exodeoxyribonuclease VII complex"/>
    <property type="evidence" value="ECO:0007669"/>
    <property type="project" value="InterPro"/>
</dbReference>
<keyword evidence="1" id="KW-0963">Cytoplasm</keyword>
<evidence type="ECO:0000256" key="4">
    <source>
        <dbReference type="ARBA" id="ARBA00022839"/>
    </source>
</evidence>
<dbReference type="GO" id="GO:0006308">
    <property type="term" value="P:DNA catabolic process"/>
    <property type="evidence" value="ECO:0007669"/>
    <property type="project" value="InterPro"/>
</dbReference>
<dbReference type="GO" id="GO:0008855">
    <property type="term" value="F:exodeoxyribonuclease VII activity"/>
    <property type="evidence" value="ECO:0007669"/>
    <property type="project" value="InterPro"/>
</dbReference>
<dbReference type="InterPro" id="IPR003753">
    <property type="entry name" value="Exonuc_VII_L"/>
</dbReference>
<dbReference type="CDD" id="cd04489">
    <property type="entry name" value="ExoVII_LU_OBF"/>
    <property type="match status" value="1"/>
</dbReference>
<dbReference type="NCBIfam" id="TIGR00237">
    <property type="entry name" value="xseA"/>
    <property type="match status" value="1"/>
</dbReference>
<feature type="domain" description="Exonuclease VII large subunit C-terminal" evidence="5">
    <location>
        <begin position="132"/>
        <end position="352"/>
    </location>
</feature>
<organism evidence="7">
    <name type="scientific">Barrevirus sp</name>
    <dbReference type="NCBI Taxonomy" id="2487763"/>
    <lineage>
        <taxon>Viruses</taxon>
        <taxon>Varidnaviria</taxon>
        <taxon>Bamfordvirae</taxon>
        <taxon>Nucleocytoviricota</taxon>
        <taxon>Megaviricetes</taxon>
        <taxon>Imitervirales</taxon>
        <taxon>Mimiviridae</taxon>
        <taxon>Klosneuvirinae</taxon>
    </lineage>
</organism>
<dbReference type="InterPro" id="IPR020579">
    <property type="entry name" value="Exonuc_VII_lsu_C"/>
</dbReference>
<dbReference type="InterPro" id="IPR012340">
    <property type="entry name" value="NA-bd_OB-fold"/>
</dbReference>
<evidence type="ECO:0000259" key="5">
    <source>
        <dbReference type="Pfam" id="PF02601"/>
    </source>
</evidence>
<dbReference type="SUPFAM" id="SSF50249">
    <property type="entry name" value="Nucleic acid-binding proteins"/>
    <property type="match status" value="1"/>
</dbReference>
<keyword evidence="2" id="KW-0540">Nuclease</keyword>
<evidence type="ECO:0000256" key="3">
    <source>
        <dbReference type="ARBA" id="ARBA00022801"/>
    </source>
</evidence>